<dbReference type="RefSeq" id="WP_176067449.1">
    <property type="nucleotide sequence ID" value="NZ_BJTG01000008.1"/>
</dbReference>
<proteinExistence type="predicted"/>
<sequence>MVKNAWGVAVVLAVILAGCGGGSDSESAASLACNDWSTGAASTQFCGCVAVPAGTGSGRCSETDCCVMYDVSGLGSACDCYSNAYFAYPGASFGSFGRSCSAVLQWRASQGSLSNVRQVASCPL</sequence>
<gene>
    <name evidence="1" type="ORF">AMYX_34160</name>
</gene>
<dbReference type="Proteomes" id="UP000503640">
    <property type="component" value="Unassembled WGS sequence"/>
</dbReference>
<evidence type="ECO:0000313" key="1">
    <source>
        <dbReference type="EMBL" id="GEJ58675.1"/>
    </source>
</evidence>
<reference evidence="2" key="1">
    <citation type="journal article" date="2020" name="Appl. Environ. Microbiol.">
        <title>Diazotrophic Anaeromyxobacter Isolates from Soils.</title>
        <authorList>
            <person name="Masuda Y."/>
            <person name="Yamanaka H."/>
            <person name="Xu Z.X."/>
            <person name="Shiratori Y."/>
            <person name="Aono T."/>
            <person name="Amachi S."/>
            <person name="Senoo K."/>
            <person name="Itoh H."/>
        </authorList>
    </citation>
    <scope>NUCLEOTIDE SEQUENCE [LARGE SCALE GENOMIC DNA]</scope>
    <source>
        <strain evidence="2">R267</strain>
    </source>
</reference>
<protein>
    <recommendedName>
        <fullName evidence="3">Lipoprotein</fullName>
    </recommendedName>
</protein>
<evidence type="ECO:0000313" key="2">
    <source>
        <dbReference type="Proteomes" id="UP000503640"/>
    </source>
</evidence>
<evidence type="ECO:0008006" key="3">
    <source>
        <dbReference type="Google" id="ProtNLM"/>
    </source>
</evidence>
<dbReference type="PROSITE" id="PS51257">
    <property type="entry name" value="PROKAR_LIPOPROTEIN"/>
    <property type="match status" value="1"/>
</dbReference>
<keyword evidence="2" id="KW-1185">Reference proteome</keyword>
<organism evidence="1 2">
    <name type="scientific">Anaeromyxobacter diazotrophicus</name>
    <dbReference type="NCBI Taxonomy" id="2590199"/>
    <lineage>
        <taxon>Bacteria</taxon>
        <taxon>Pseudomonadati</taxon>
        <taxon>Myxococcota</taxon>
        <taxon>Myxococcia</taxon>
        <taxon>Myxococcales</taxon>
        <taxon>Cystobacterineae</taxon>
        <taxon>Anaeromyxobacteraceae</taxon>
        <taxon>Anaeromyxobacter</taxon>
    </lineage>
</organism>
<dbReference type="EMBL" id="BJTG01000008">
    <property type="protein sequence ID" value="GEJ58675.1"/>
    <property type="molecule type" value="Genomic_DNA"/>
</dbReference>
<name>A0A7I9VQJ2_9BACT</name>
<comment type="caution">
    <text evidence="1">The sequence shown here is derived from an EMBL/GenBank/DDBJ whole genome shotgun (WGS) entry which is preliminary data.</text>
</comment>
<dbReference type="AlphaFoldDB" id="A0A7I9VQJ2"/>
<accession>A0A7I9VQJ2</accession>